<feature type="region of interest" description="Disordered" evidence="1">
    <location>
        <begin position="1"/>
        <end position="39"/>
    </location>
</feature>
<evidence type="ECO:0000313" key="3">
    <source>
        <dbReference type="Proteomes" id="UP000320179"/>
    </source>
</evidence>
<proteinExistence type="predicted"/>
<dbReference type="Proteomes" id="UP000320179">
    <property type="component" value="Chromosome"/>
</dbReference>
<dbReference type="EMBL" id="CP017174">
    <property type="protein sequence ID" value="QDE66892.1"/>
    <property type="molecule type" value="Genomic_DNA"/>
</dbReference>
<sequence length="133" mass="14275">MKLTGKSSHRRLRSASSVTLESPETTMSRGPGPSRFTQSQMAAPVAMSALDVHQKIAEWCSMPIWMGVTAMTHAISAAEGTYRTNSVVTTPVQKALGPFLPNRTTAKTGVMPRTTSEVADPMEMQSPCPPDVV</sequence>
<dbReference type="AlphaFoldDB" id="A0AAE6KR46"/>
<gene>
    <name evidence="2" type="ORF">BHS09_07625</name>
</gene>
<protein>
    <submittedName>
        <fullName evidence="2">Uncharacterized protein</fullName>
    </submittedName>
</protein>
<evidence type="ECO:0000256" key="1">
    <source>
        <dbReference type="SAM" id="MobiDB-lite"/>
    </source>
</evidence>
<organism evidence="2 3">
    <name type="scientific">Myxococcus xanthus</name>
    <dbReference type="NCBI Taxonomy" id="34"/>
    <lineage>
        <taxon>Bacteria</taxon>
        <taxon>Pseudomonadati</taxon>
        <taxon>Myxococcota</taxon>
        <taxon>Myxococcia</taxon>
        <taxon>Myxococcales</taxon>
        <taxon>Cystobacterineae</taxon>
        <taxon>Myxococcaceae</taxon>
        <taxon>Myxococcus</taxon>
    </lineage>
</organism>
<reference evidence="2 3" key="1">
    <citation type="journal article" date="2019" name="Science">
        <title>Social genes are selection hotspots in kin groups of a soil microbe.</title>
        <authorList>
            <person name="Wielgoss S."/>
            <person name="Wolfensberger R."/>
            <person name="Sun L."/>
            <person name="Fiegna F."/>
            <person name="Velicer G.J."/>
        </authorList>
    </citation>
    <scope>NUCLEOTIDE SEQUENCE [LARGE SCALE GENOMIC DNA]</scope>
    <source>
        <strain evidence="2 3">MC3.5.9c15</strain>
    </source>
</reference>
<name>A0AAE6KR46_MYXXA</name>
<accession>A0AAE6KR46</accession>
<feature type="compositionally biased region" description="Polar residues" evidence="1">
    <location>
        <begin position="14"/>
        <end position="28"/>
    </location>
</feature>
<evidence type="ECO:0000313" key="2">
    <source>
        <dbReference type="EMBL" id="QDE66892.1"/>
    </source>
</evidence>